<dbReference type="CTD" id="200844"/>
<dbReference type="EMBL" id="JAAVVJ010000014">
    <property type="protein sequence ID" value="KAF7207880.1"/>
    <property type="molecule type" value="Genomic_DNA"/>
</dbReference>
<feature type="compositionally biased region" description="Polar residues" evidence="1">
    <location>
        <begin position="471"/>
        <end position="487"/>
    </location>
</feature>
<feature type="region of interest" description="Disordered" evidence="1">
    <location>
        <begin position="326"/>
        <end position="444"/>
    </location>
</feature>
<dbReference type="PANTHER" id="PTHR12458">
    <property type="entry name" value="ORF PROTEIN"/>
    <property type="match status" value="1"/>
</dbReference>
<evidence type="ECO:0000313" key="5">
    <source>
        <dbReference type="Proteomes" id="UP000694548"/>
    </source>
</evidence>
<feature type="compositionally biased region" description="Polar residues" evidence="1">
    <location>
        <begin position="400"/>
        <end position="415"/>
    </location>
</feature>
<feature type="region of interest" description="Disordered" evidence="1">
    <location>
        <begin position="630"/>
        <end position="687"/>
    </location>
</feature>
<dbReference type="KEGG" id="nfu:107385175"/>
<feature type="compositionally biased region" description="Basic and acidic residues" evidence="1">
    <location>
        <begin position="667"/>
        <end position="677"/>
    </location>
</feature>
<dbReference type="GeneID" id="107385175"/>
<reference evidence="4" key="1">
    <citation type="submission" date="2014-08" db="EMBL/GenBank/DDBJ databases">
        <authorList>
            <person name="Senf B."/>
            <person name="Petzold A."/>
            <person name="Downie B.R."/>
            <person name="Koch P."/>
            <person name="Platzer M."/>
        </authorList>
    </citation>
    <scope>NUCLEOTIDE SEQUENCE [LARGE SCALE GENOMIC DNA]</scope>
    <source>
        <strain evidence="4">GRZ</strain>
    </source>
</reference>
<proteinExistence type="predicted"/>
<dbReference type="InterPro" id="IPR007714">
    <property type="entry name" value="CFA20_dom"/>
</dbReference>
<feature type="region of interest" description="Disordered" evidence="1">
    <location>
        <begin position="471"/>
        <end position="563"/>
    </location>
</feature>
<dbReference type="RefSeq" id="XP_070405498.1">
    <property type="nucleotide sequence ID" value="XM_070549397.1"/>
</dbReference>
<feature type="compositionally biased region" description="Basic and acidic residues" evidence="1">
    <location>
        <begin position="389"/>
        <end position="398"/>
    </location>
</feature>
<dbReference type="OMA" id="KSHIAFG"/>
<protein>
    <submittedName>
        <fullName evidence="4">CFAP20 domain containing</fullName>
    </submittedName>
</protein>
<gene>
    <name evidence="4" type="primary">CFAP20DC</name>
    <name evidence="3" type="ORF">G4P62_010009</name>
</gene>
<dbReference type="InterPro" id="IPR040441">
    <property type="entry name" value="CFA20/CFAP20DC"/>
</dbReference>
<keyword evidence="5" id="KW-1185">Reference proteome</keyword>
<dbReference type="Proteomes" id="UP000822369">
    <property type="component" value="Chromosome 14"/>
</dbReference>
<feature type="domain" description="CFA20" evidence="2">
    <location>
        <begin position="1"/>
        <end position="172"/>
    </location>
</feature>
<feature type="region of interest" description="Disordered" evidence="1">
    <location>
        <begin position="221"/>
        <end position="268"/>
    </location>
</feature>
<dbReference type="GeneTree" id="ENSGT00390000005497"/>
<feature type="compositionally biased region" description="Basic and acidic residues" evidence="1">
    <location>
        <begin position="417"/>
        <end position="436"/>
    </location>
</feature>
<dbReference type="AlphaFoldDB" id="A0A8C6Q5I7"/>
<evidence type="ECO:0000256" key="1">
    <source>
        <dbReference type="SAM" id="MobiDB-lite"/>
    </source>
</evidence>
<sequence>MFRNSYQGGAVFDIFSGQGKDPVAKWKLSGGPSAIHKEYNKEVKGFVYCLEGSSQTVKMQMPENTKMSLGLIQRFLVLQVNIPRCHDFSIELVITDLEHLKRRLHFSTVHKKLAATPLHARIPLTEMNFDNWCTLCIDLMSLSGELFKGFSTLDAITLFATCKLRRIFTMKKDPGTTSEDGVYLMDMIPNNFRFPPDVIQATHVVGIDHLWRAEIKTDPFSSASAPYQPPTAVSTRDRRAKPQGVLHTASGSIASAPSPQTGRNICTTSDGMERNIWTFRHVIHMSGSIQHQEAVSLNPVLEGYKGFPSSRMNKRMTAESLNITKMGENSSHGQNSQSLHEGASCKFQPRPPQKRVLDKQGCKKLRILGAGRERLPSSAPPNIKSGGQKKADVSREKCTLPSSLQTYKHQPLTPTDESEHQTTDERSCRPAKESSAELHLGPGLSSNLQVWSSWESNEGSEPQLTLQQDLFTFSSPPRSPKRGQSQGDQEKMEMGDDQVQSNRGGRFDARPEDDFIGSESDEEKSHMKSHHPRPSVSCPASPRSPGAAQHVQPEPHSQSFNAIQASLEQLLPNTSMQIPLGGRAKPASMGPTRCLSPNREDLMAMKGSHDLRGSRSVSVCRTCLQEVQLGDSKQHKEEEDEKLKAVDSSHYISRPRGSMQEEDDEEQRMLESLKREQEEDECGAPSLSTSQIHRCDVSISLSCDDASTWTHISVPENQGHHYQKEMNTLLQSNPREWMDVLSPPIMPPSQQRRSGYTQNNLERLVRGEDGLVKEEENEDEYLKLLYDPCLNCYFDPETGKYYELA</sequence>
<feature type="compositionally biased region" description="Basic and acidic residues" evidence="1">
    <location>
        <begin position="632"/>
        <end position="647"/>
    </location>
</feature>
<organism evidence="4 5">
    <name type="scientific">Nothobranchius furzeri</name>
    <name type="common">Turquoise killifish</name>
    <dbReference type="NCBI Taxonomy" id="105023"/>
    <lineage>
        <taxon>Eukaryota</taxon>
        <taxon>Metazoa</taxon>
        <taxon>Chordata</taxon>
        <taxon>Craniata</taxon>
        <taxon>Vertebrata</taxon>
        <taxon>Euteleostomi</taxon>
        <taxon>Actinopterygii</taxon>
        <taxon>Neopterygii</taxon>
        <taxon>Teleostei</taxon>
        <taxon>Neoteleostei</taxon>
        <taxon>Acanthomorphata</taxon>
        <taxon>Ovalentaria</taxon>
        <taxon>Atherinomorphae</taxon>
        <taxon>Cyprinodontiformes</taxon>
        <taxon>Nothobranchiidae</taxon>
        <taxon>Nothobranchius</taxon>
    </lineage>
</organism>
<dbReference type="Proteomes" id="UP000694548">
    <property type="component" value="Chromosome sgr10"/>
</dbReference>
<name>A0A8C6Q5I7_NOTFU</name>
<accession>A0A8C6Q5I7</accession>
<dbReference type="GO" id="GO:0031514">
    <property type="term" value="C:motile cilium"/>
    <property type="evidence" value="ECO:0007669"/>
    <property type="project" value="Ensembl"/>
</dbReference>
<reference evidence="4" key="3">
    <citation type="submission" date="2025-05" db="UniProtKB">
        <authorList>
            <consortium name="Ensembl"/>
        </authorList>
    </citation>
    <scope>IDENTIFICATION</scope>
</reference>
<reference evidence="3" key="2">
    <citation type="submission" date="2020-03" db="EMBL/GenBank/DDBJ databases">
        <title>Intra-Species Differences in Population Size shape Life History and Genome Evolution.</title>
        <authorList>
            <person name="Willemsen D."/>
            <person name="Cui R."/>
            <person name="Valenzano D.R."/>
        </authorList>
    </citation>
    <scope>NUCLEOTIDE SEQUENCE</scope>
    <source>
        <strain evidence="3">GRZ</strain>
        <tissue evidence="3">Whole</tissue>
    </source>
</reference>
<dbReference type="Ensembl" id="ENSNFUT00015055742.1">
    <property type="protein sequence ID" value="ENSNFUP00015053473.1"/>
    <property type="gene ID" value="ENSNFUG00015024860.1"/>
</dbReference>
<dbReference type="Pfam" id="PF05018">
    <property type="entry name" value="CFA20_dom"/>
    <property type="match status" value="1"/>
</dbReference>
<evidence type="ECO:0000313" key="3">
    <source>
        <dbReference type="EMBL" id="KAF7207880.1"/>
    </source>
</evidence>
<evidence type="ECO:0000259" key="2">
    <source>
        <dbReference type="Pfam" id="PF05018"/>
    </source>
</evidence>
<feature type="compositionally biased region" description="Polar residues" evidence="1">
    <location>
        <begin position="326"/>
        <end position="339"/>
    </location>
</feature>
<evidence type="ECO:0000313" key="4">
    <source>
        <dbReference type="Ensembl" id="ENSNFUP00015053473.1"/>
    </source>
</evidence>
<feature type="compositionally biased region" description="Polar residues" evidence="1">
    <location>
        <begin position="249"/>
        <end position="268"/>
    </location>
</feature>